<organism evidence="2 3">
    <name type="scientific">Lacibacter cauensis</name>
    <dbReference type="NCBI Taxonomy" id="510947"/>
    <lineage>
        <taxon>Bacteria</taxon>
        <taxon>Pseudomonadati</taxon>
        <taxon>Bacteroidota</taxon>
        <taxon>Chitinophagia</taxon>
        <taxon>Chitinophagales</taxon>
        <taxon>Chitinophagaceae</taxon>
        <taxon>Lacibacter</taxon>
    </lineage>
</organism>
<dbReference type="EMBL" id="VLLE01000003">
    <property type="protein sequence ID" value="TWI83940.1"/>
    <property type="molecule type" value="Genomic_DNA"/>
</dbReference>
<sequence>MKQYILLVLLFVTLQTKAQTSEIFAPDSIALRGYDVVAFYTEGKAITGSDKFMYNWKNVKWLFASAEHLALFKANPANYEPQYGGYCAYGLARGYKAPTMADTWHIQENKLYFNYNQKVKTTWQKEQQRFIDSANRKWPEVKFQ</sequence>
<dbReference type="NCBIfam" id="NF041384">
    <property type="entry name" value="YHS_seleno_dom"/>
    <property type="match status" value="1"/>
</dbReference>
<dbReference type="OrthoDB" id="344729at2"/>
<feature type="signal peptide" evidence="1">
    <location>
        <begin position="1"/>
        <end position="18"/>
    </location>
</feature>
<comment type="caution">
    <text evidence="2">The sequence shown here is derived from an EMBL/GenBank/DDBJ whole genome shotgun (WGS) entry which is preliminary data.</text>
</comment>
<keyword evidence="1" id="KW-0732">Signal</keyword>
<reference evidence="2 3" key="1">
    <citation type="journal article" date="2015" name="Stand. Genomic Sci.">
        <title>Genomic Encyclopedia of Bacterial and Archaeal Type Strains, Phase III: the genomes of soil and plant-associated and newly described type strains.</title>
        <authorList>
            <person name="Whitman W.B."/>
            <person name="Woyke T."/>
            <person name="Klenk H.P."/>
            <person name="Zhou Y."/>
            <person name="Lilburn T.G."/>
            <person name="Beck B.J."/>
            <person name="De Vos P."/>
            <person name="Vandamme P."/>
            <person name="Eisen J.A."/>
            <person name="Garrity G."/>
            <person name="Hugenholtz P."/>
            <person name="Kyrpides N.C."/>
        </authorList>
    </citation>
    <scope>NUCLEOTIDE SEQUENCE [LARGE SCALE GENOMIC DNA]</scope>
    <source>
        <strain evidence="2 3">CGMCC 1.7271</strain>
    </source>
</reference>
<evidence type="ECO:0008006" key="4">
    <source>
        <dbReference type="Google" id="ProtNLM"/>
    </source>
</evidence>
<feature type="chain" id="PRO_5022028263" description="YHS domain-containing protein" evidence="1">
    <location>
        <begin position="19"/>
        <end position="144"/>
    </location>
</feature>
<gene>
    <name evidence="2" type="ORF">IQ13_2059</name>
</gene>
<dbReference type="RefSeq" id="WP_144886217.1">
    <property type="nucleotide sequence ID" value="NZ_VLLE01000003.1"/>
</dbReference>
<dbReference type="Proteomes" id="UP000316167">
    <property type="component" value="Unassembled WGS sequence"/>
</dbReference>
<dbReference type="AlphaFoldDB" id="A0A562ST38"/>
<evidence type="ECO:0000313" key="3">
    <source>
        <dbReference type="Proteomes" id="UP000316167"/>
    </source>
</evidence>
<proteinExistence type="predicted"/>
<accession>A0A562ST38</accession>
<evidence type="ECO:0000256" key="1">
    <source>
        <dbReference type="SAM" id="SignalP"/>
    </source>
</evidence>
<name>A0A562ST38_9BACT</name>
<protein>
    <recommendedName>
        <fullName evidence="4">YHS domain-containing protein</fullName>
    </recommendedName>
</protein>
<keyword evidence="3" id="KW-1185">Reference proteome</keyword>
<evidence type="ECO:0000313" key="2">
    <source>
        <dbReference type="EMBL" id="TWI83940.1"/>
    </source>
</evidence>